<comment type="caution">
    <text evidence="5">The sequence shown here is derived from an EMBL/GenBank/DDBJ whole genome shotgun (WGS) entry which is preliminary data.</text>
</comment>
<gene>
    <name evidence="5" type="ORF">BpHYR1_030161</name>
</gene>
<dbReference type="InterPro" id="IPR007588">
    <property type="entry name" value="Znf_FLYWCH"/>
</dbReference>
<proteinExistence type="predicted"/>
<dbReference type="Gene3D" id="2.20.25.240">
    <property type="match status" value="1"/>
</dbReference>
<keyword evidence="3" id="KW-0862">Zinc</keyword>
<accession>A0A3M7R8S0</accession>
<organism evidence="5 6">
    <name type="scientific">Brachionus plicatilis</name>
    <name type="common">Marine rotifer</name>
    <name type="synonym">Brachionus muelleri</name>
    <dbReference type="NCBI Taxonomy" id="10195"/>
    <lineage>
        <taxon>Eukaryota</taxon>
        <taxon>Metazoa</taxon>
        <taxon>Spiralia</taxon>
        <taxon>Gnathifera</taxon>
        <taxon>Rotifera</taxon>
        <taxon>Eurotatoria</taxon>
        <taxon>Monogononta</taxon>
        <taxon>Pseudotrocha</taxon>
        <taxon>Ploima</taxon>
        <taxon>Brachionidae</taxon>
        <taxon>Brachionus</taxon>
    </lineage>
</organism>
<dbReference type="AlphaFoldDB" id="A0A3M7R8S0"/>
<feature type="domain" description="FLYWCH-type" evidence="4">
    <location>
        <begin position="22"/>
        <end position="71"/>
    </location>
</feature>
<protein>
    <submittedName>
        <fullName evidence="5">FLYWCH zinc finger domain</fullName>
    </submittedName>
</protein>
<keyword evidence="2" id="KW-0863">Zinc-finger</keyword>
<evidence type="ECO:0000256" key="1">
    <source>
        <dbReference type="ARBA" id="ARBA00022723"/>
    </source>
</evidence>
<evidence type="ECO:0000256" key="3">
    <source>
        <dbReference type="ARBA" id="ARBA00022833"/>
    </source>
</evidence>
<reference evidence="5 6" key="1">
    <citation type="journal article" date="2018" name="Sci. Rep.">
        <title>Genomic signatures of local adaptation to the degree of environmental predictability in rotifers.</title>
        <authorList>
            <person name="Franch-Gras L."/>
            <person name="Hahn C."/>
            <person name="Garcia-Roger E.M."/>
            <person name="Carmona M.J."/>
            <person name="Serra M."/>
            <person name="Gomez A."/>
        </authorList>
    </citation>
    <scope>NUCLEOTIDE SEQUENCE [LARGE SCALE GENOMIC DNA]</scope>
    <source>
        <strain evidence="5">HYR1</strain>
    </source>
</reference>
<dbReference type="Pfam" id="PF04500">
    <property type="entry name" value="FLYWCH"/>
    <property type="match status" value="1"/>
</dbReference>
<evidence type="ECO:0000313" key="5">
    <source>
        <dbReference type="EMBL" id="RNA19859.1"/>
    </source>
</evidence>
<evidence type="ECO:0000313" key="6">
    <source>
        <dbReference type="Proteomes" id="UP000276133"/>
    </source>
</evidence>
<keyword evidence="1" id="KW-0479">Metal-binding</keyword>
<name>A0A3M7R8S0_BRAPC</name>
<evidence type="ECO:0000259" key="4">
    <source>
        <dbReference type="Pfam" id="PF04500"/>
    </source>
</evidence>
<evidence type="ECO:0000256" key="2">
    <source>
        <dbReference type="ARBA" id="ARBA00022771"/>
    </source>
</evidence>
<sequence length="212" mass="24259">MCDVDNLANQLNSIDLNVGLITASQRDQPQLCYNGYFFRMSYQSDTKVNWRCIETQQKCKAKCNTSGNVIGQEYSVKFNNPEDEMHCHAPKISRLELKEKRRKLKEATLVCSKVISNVPPRQILASVVNEVKSPDAIAIMPSYNADRLVVNRYKKRNRPELLPLTPKTLKEIKVPDFLTRTLEDASGDTKNFLLHDSGADDIDRFFHILNLK</sequence>
<dbReference type="EMBL" id="REGN01003965">
    <property type="protein sequence ID" value="RNA19859.1"/>
    <property type="molecule type" value="Genomic_DNA"/>
</dbReference>
<keyword evidence="6" id="KW-1185">Reference proteome</keyword>
<dbReference type="GO" id="GO:0008270">
    <property type="term" value="F:zinc ion binding"/>
    <property type="evidence" value="ECO:0007669"/>
    <property type="project" value="UniProtKB-KW"/>
</dbReference>
<dbReference type="Proteomes" id="UP000276133">
    <property type="component" value="Unassembled WGS sequence"/>
</dbReference>